<dbReference type="OrthoDB" id="2467318at2759"/>
<protein>
    <submittedName>
        <fullName evidence="2">Uncharacterized protein</fullName>
    </submittedName>
</protein>
<dbReference type="EMBL" id="QKWP01001562">
    <property type="protein sequence ID" value="RIB08036.1"/>
    <property type="molecule type" value="Genomic_DNA"/>
</dbReference>
<proteinExistence type="predicted"/>
<evidence type="ECO:0000313" key="3">
    <source>
        <dbReference type="Proteomes" id="UP000266673"/>
    </source>
</evidence>
<feature type="chain" id="PRO_5017361034" evidence="1">
    <location>
        <begin position="19"/>
        <end position="135"/>
    </location>
</feature>
<dbReference type="Proteomes" id="UP000266673">
    <property type="component" value="Unassembled WGS sequence"/>
</dbReference>
<keyword evidence="1" id="KW-0732">Signal</keyword>
<reference evidence="2 3" key="1">
    <citation type="submission" date="2018-06" db="EMBL/GenBank/DDBJ databases">
        <title>Comparative genomics reveals the genomic features of Rhizophagus irregularis, R. cerebriforme, R. diaphanum and Gigaspora rosea, and their symbiotic lifestyle signature.</title>
        <authorList>
            <person name="Morin E."/>
            <person name="San Clemente H."/>
            <person name="Chen E.C.H."/>
            <person name="De La Providencia I."/>
            <person name="Hainaut M."/>
            <person name="Kuo A."/>
            <person name="Kohler A."/>
            <person name="Murat C."/>
            <person name="Tang N."/>
            <person name="Roy S."/>
            <person name="Loubradou J."/>
            <person name="Henrissat B."/>
            <person name="Grigoriev I.V."/>
            <person name="Corradi N."/>
            <person name="Roux C."/>
            <person name="Martin F.M."/>
        </authorList>
    </citation>
    <scope>NUCLEOTIDE SEQUENCE [LARGE SCALE GENOMIC DNA]</scope>
    <source>
        <strain evidence="2 3">DAOM 194757</strain>
    </source>
</reference>
<feature type="signal peptide" evidence="1">
    <location>
        <begin position="1"/>
        <end position="18"/>
    </location>
</feature>
<organism evidence="2 3">
    <name type="scientific">Gigaspora rosea</name>
    <dbReference type="NCBI Taxonomy" id="44941"/>
    <lineage>
        <taxon>Eukaryota</taxon>
        <taxon>Fungi</taxon>
        <taxon>Fungi incertae sedis</taxon>
        <taxon>Mucoromycota</taxon>
        <taxon>Glomeromycotina</taxon>
        <taxon>Glomeromycetes</taxon>
        <taxon>Diversisporales</taxon>
        <taxon>Gigasporaceae</taxon>
        <taxon>Gigaspora</taxon>
    </lineage>
</organism>
<evidence type="ECO:0000256" key="1">
    <source>
        <dbReference type="SAM" id="SignalP"/>
    </source>
</evidence>
<gene>
    <name evidence="2" type="ORF">C2G38_379777</name>
</gene>
<sequence>MYKILIIILFAMFPIVYANGVFQNCSLYNINTDLGMVFFDPDPPLFGVPIKFNYSISGLKPTTTSTSLFFAFFAENANVPFDAHIMQVKSNLTELHLSDIHVHTPLITSAYSIMVALIDDSVGYINCVIFPRLFH</sequence>
<accession>A0A397ULM4</accession>
<keyword evidence="3" id="KW-1185">Reference proteome</keyword>
<dbReference type="AlphaFoldDB" id="A0A397ULM4"/>
<name>A0A397ULM4_9GLOM</name>
<evidence type="ECO:0000313" key="2">
    <source>
        <dbReference type="EMBL" id="RIB08036.1"/>
    </source>
</evidence>
<comment type="caution">
    <text evidence="2">The sequence shown here is derived from an EMBL/GenBank/DDBJ whole genome shotgun (WGS) entry which is preliminary data.</text>
</comment>